<keyword evidence="2" id="KW-1133">Transmembrane helix</keyword>
<dbReference type="RefSeq" id="WP_205349953.1">
    <property type="nucleotide sequence ID" value="NZ_JAFEUP010000006.1"/>
</dbReference>
<gene>
    <name evidence="3" type="ORF">JQX08_18815</name>
</gene>
<feature type="region of interest" description="Disordered" evidence="1">
    <location>
        <begin position="652"/>
        <end position="682"/>
    </location>
</feature>
<evidence type="ECO:0000313" key="4">
    <source>
        <dbReference type="Proteomes" id="UP000717995"/>
    </source>
</evidence>
<accession>A0ABS2II79</accession>
<keyword evidence="2" id="KW-0812">Transmembrane</keyword>
<proteinExistence type="predicted"/>
<name>A0ABS2II79_9GAMM</name>
<protein>
    <recommendedName>
        <fullName evidence="5">DUF342 domain-containing protein</fullName>
    </recommendedName>
</protein>
<dbReference type="Proteomes" id="UP000717995">
    <property type="component" value="Unassembled WGS sequence"/>
</dbReference>
<reference evidence="3 4" key="1">
    <citation type="submission" date="2021-02" db="EMBL/GenBank/DDBJ databases">
        <authorList>
            <person name="Lee D.-H."/>
        </authorList>
    </citation>
    <scope>NUCLEOTIDE SEQUENCE [LARGE SCALE GENOMIC DNA]</scope>
    <source>
        <strain evidence="3 4">UL073</strain>
    </source>
</reference>
<comment type="caution">
    <text evidence="3">The sequence shown here is derived from an EMBL/GenBank/DDBJ whole genome shotgun (WGS) entry which is preliminary data.</text>
</comment>
<dbReference type="EMBL" id="JAFEUP010000006">
    <property type="protein sequence ID" value="MBM7062770.1"/>
    <property type="molecule type" value="Genomic_DNA"/>
</dbReference>
<evidence type="ECO:0008006" key="5">
    <source>
        <dbReference type="Google" id="ProtNLM"/>
    </source>
</evidence>
<sequence>MGLRSFRHAPPARQRGMATIFIVLLAGMALTVTAFGVMHAVRGTQEKQVAVHASTNAQAGAWAGVEILRQYFTQLDQTALGALVAGNDIAMQIGDRVLHASIVANQAPASGASEQRYTITANVRNQDDAARATSTLQVVFAVVPGGGGQNNNSGNPNDVINIYGDLNMSGGIDVKGGDNARFNVQGNVTLNSASVTGIKTLQATGDVSIGSAIKVEEVFANGNINLSGSASAVKASALGNIIINSGGTQGLLNANGDITINNGSVATANALGKLSASSGGSHGTFTAGKTMAISNGTTASANAVGNVTVSNFPTVRAITSQANVTCPSVNWNTFDSIRAAGSVSGCPVAPAKIIAPTPVTVTLISPLLPFTPPKVRVDANELKDSANYLFEFSSNLIRVTVNNVNGIANGRYRLGKIRVGFNDRFGYLCAELDGNGYCRDECATVVNGTCTGPGVANLRKITQGTFDGAQSIVFASGKWTLTGQTGDTTPAVVAPGVLWFAGDVELASGTFRNTILATGNIVTSGSHRTFAVNYAGYAQTCANTYYVGLYPTNFCDLTTQQLKSNSLGNIALLAGSYSGSSFSGGNISLGASSKIYGSLVAGNLLQTGGDTTVNGYITAARQGGGSNNWSGSTTIDLRNLPPGFDPEDVPVCSGGECQNSGDSSGSGSGQTGQAKLMWSRYL</sequence>
<keyword evidence="2" id="KW-0472">Membrane</keyword>
<feature type="transmembrane region" description="Helical" evidence="2">
    <location>
        <begin position="20"/>
        <end position="41"/>
    </location>
</feature>
<evidence type="ECO:0000256" key="1">
    <source>
        <dbReference type="SAM" id="MobiDB-lite"/>
    </source>
</evidence>
<keyword evidence="4" id="KW-1185">Reference proteome</keyword>
<evidence type="ECO:0000256" key="2">
    <source>
        <dbReference type="SAM" id="Phobius"/>
    </source>
</evidence>
<organism evidence="3 4">
    <name type="scientific">Zestomonas insulae</name>
    <dbReference type="NCBI Taxonomy" id="2809017"/>
    <lineage>
        <taxon>Bacteria</taxon>
        <taxon>Pseudomonadati</taxon>
        <taxon>Pseudomonadota</taxon>
        <taxon>Gammaproteobacteria</taxon>
        <taxon>Pseudomonadales</taxon>
        <taxon>Pseudomonadaceae</taxon>
        <taxon>Zestomonas</taxon>
    </lineage>
</organism>
<evidence type="ECO:0000313" key="3">
    <source>
        <dbReference type="EMBL" id="MBM7062770.1"/>
    </source>
</evidence>